<organism evidence="1 2">
    <name type="scientific">Tegillarca granosa</name>
    <name type="common">Malaysian cockle</name>
    <name type="synonym">Anadara granosa</name>
    <dbReference type="NCBI Taxonomy" id="220873"/>
    <lineage>
        <taxon>Eukaryota</taxon>
        <taxon>Metazoa</taxon>
        <taxon>Spiralia</taxon>
        <taxon>Lophotrochozoa</taxon>
        <taxon>Mollusca</taxon>
        <taxon>Bivalvia</taxon>
        <taxon>Autobranchia</taxon>
        <taxon>Pteriomorphia</taxon>
        <taxon>Arcoida</taxon>
        <taxon>Arcoidea</taxon>
        <taxon>Arcidae</taxon>
        <taxon>Tegillarca</taxon>
    </lineage>
</organism>
<evidence type="ECO:0000313" key="2">
    <source>
        <dbReference type="Proteomes" id="UP001217089"/>
    </source>
</evidence>
<evidence type="ECO:0000313" key="1">
    <source>
        <dbReference type="EMBL" id="KAJ8318051.1"/>
    </source>
</evidence>
<comment type="caution">
    <text evidence="1">The sequence shown here is derived from an EMBL/GenBank/DDBJ whole genome shotgun (WGS) entry which is preliminary data.</text>
</comment>
<accession>A0ABQ9FL98</accession>
<name>A0ABQ9FL98_TEGGR</name>
<sequence>MRETTRLLINQDYIAKFIISNGGLYIEYPEIIQSNVGMFDNNKVHLSQLGNDIFLYLLQQAIQVFITSNSKVSPPNGEPTTGLQQNPIMIKDEESELTPSCLNNLGQLILPNNVSQWPFLGLWRPLDSRTAQQQQHPERLDWLVEAEVLQQVEVLRQDTV</sequence>
<proteinExistence type="predicted"/>
<reference evidence="1 2" key="1">
    <citation type="submission" date="2022-12" db="EMBL/GenBank/DDBJ databases">
        <title>Chromosome-level genome of Tegillarca granosa.</title>
        <authorList>
            <person name="Kim J."/>
        </authorList>
    </citation>
    <scope>NUCLEOTIDE SEQUENCE [LARGE SCALE GENOMIC DNA]</scope>
    <source>
        <strain evidence="1">Teg-2019</strain>
        <tissue evidence="1">Adductor muscle</tissue>
    </source>
</reference>
<dbReference type="EMBL" id="JARBDR010000214">
    <property type="protein sequence ID" value="KAJ8318051.1"/>
    <property type="molecule type" value="Genomic_DNA"/>
</dbReference>
<keyword evidence="2" id="KW-1185">Reference proteome</keyword>
<gene>
    <name evidence="1" type="ORF">KUTeg_003142</name>
</gene>
<dbReference type="Proteomes" id="UP001217089">
    <property type="component" value="Unassembled WGS sequence"/>
</dbReference>
<protein>
    <submittedName>
        <fullName evidence="1">Uncharacterized protein</fullName>
    </submittedName>
</protein>